<dbReference type="EMBL" id="JAAHFQ010000726">
    <property type="protein sequence ID" value="NER31124.1"/>
    <property type="molecule type" value="Genomic_DNA"/>
</dbReference>
<reference evidence="1" key="1">
    <citation type="submission" date="2019-11" db="EMBL/GenBank/DDBJ databases">
        <title>Genomic insights into an expanded diversity of filamentous marine cyanobacteria reveals the extraordinary biosynthetic potential of Moorea and Okeania.</title>
        <authorList>
            <person name="Ferreira Leao T."/>
            <person name="Wang M."/>
            <person name="Moss N."/>
            <person name="Da Silva R."/>
            <person name="Sanders J."/>
            <person name="Nurk S."/>
            <person name="Gurevich A."/>
            <person name="Humphrey G."/>
            <person name="Reher R."/>
            <person name="Zhu Q."/>
            <person name="Belda-Ferre P."/>
            <person name="Glukhov E."/>
            <person name="Rex R."/>
            <person name="Dorrestein P.C."/>
            <person name="Knight R."/>
            <person name="Pevzner P."/>
            <person name="Gerwick W.H."/>
            <person name="Gerwick L."/>
        </authorList>
    </citation>
    <scope>NUCLEOTIDE SEQUENCE</scope>
    <source>
        <strain evidence="1">SIO1C4</strain>
    </source>
</reference>
<sequence>MVKTCPSKGVSQEVQIMHRQATQLHWVENQHCHFIKYALTALKKLFLENWFETTFVQRKST</sequence>
<protein>
    <submittedName>
        <fullName evidence="1">Uncharacterized protein</fullName>
    </submittedName>
</protein>
<name>A0A6B3NLQ3_9CYAN</name>
<dbReference type="AlphaFoldDB" id="A0A6B3NLQ3"/>
<gene>
    <name evidence="1" type="ORF">F6J89_26765</name>
</gene>
<accession>A0A6B3NLQ3</accession>
<proteinExistence type="predicted"/>
<organism evidence="1">
    <name type="scientific">Symploca sp. SIO1C4</name>
    <dbReference type="NCBI Taxonomy" id="2607765"/>
    <lineage>
        <taxon>Bacteria</taxon>
        <taxon>Bacillati</taxon>
        <taxon>Cyanobacteriota</taxon>
        <taxon>Cyanophyceae</taxon>
        <taxon>Coleofasciculales</taxon>
        <taxon>Coleofasciculaceae</taxon>
        <taxon>Symploca</taxon>
    </lineage>
</organism>
<evidence type="ECO:0000313" key="1">
    <source>
        <dbReference type="EMBL" id="NER31124.1"/>
    </source>
</evidence>
<comment type="caution">
    <text evidence="1">The sequence shown here is derived from an EMBL/GenBank/DDBJ whole genome shotgun (WGS) entry which is preliminary data.</text>
</comment>